<reference evidence="3" key="1">
    <citation type="submission" date="2020-05" db="EMBL/GenBank/DDBJ databases">
        <title>WGS assembly of Panicum virgatum.</title>
        <authorList>
            <person name="Lovell J.T."/>
            <person name="Jenkins J."/>
            <person name="Shu S."/>
            <person name="Juenger T.E."/>
            <person name="Schmutz J."/>
        </authorList>
    </citation>
    <scope>NUCLEOTIDE SEQUENCE</scope>
    <source>
        <strain evidence="3">AP13</strain>
    </source>
</reference>
<evidence type="ECO:0000313" key="3">
    <source>
        <dbReference type="EMBL" id="KAG2599352.1"/>
    </source>
</evidence>
<organism evidence="3 4">
    <name type="scientific">Panicum virgatum</name>
    <name type="common">Blackwell switchgrass</name>
    <dbReference type="NCBI Taxonomy" id="38727"/>
    <lineage>
        <taxon>Eukaryota</taxon>
        <taxon>Viridiplantae</taxon>
        <taxon>Streptophyta</taxon>
        <taxon>Embryophyta</taxon>
        <taxon>Tracheophyta</taxon>
        <taxon>Spermatophyta</taxon>
        <taxon>Magnoliopsida</taxon>
        <taxon>Liliopsida</taxon>
        <taxon>Poales</taxon>
        <taxon>Poaceae</taxon>
        <taxon>PACMAD clade</taxon>
        <taxon>Panicoideae</taxon>
        <taxon>Panicodae</taxon>
        <taxon>Paniceae</taxon>
        <taxon>Panicinae</taxon>
        <taxon>Panicum</taxon>
        <taxon>Panicum sect. Hiantes</taxon>
    </lineage>
</organism>
<name>A0A8T0SIS1_PANVG</name>
<dbReference type="AlphaFoldDB" id="A0A8T0SIS1"/>
<dbReference type="PANTHER" id="PTHR21596">
    <property type="entry name" value="RIBONUCLEASE P SUBUNIT P38"/>
    <property type="match status" value="1"/>
</dbReference>
<dbReference type="GO" id="GO:0080188">
    <property type="term" value="P:gene silencing by siRNA-directed DNA methylation"/>
    <property type="evidence" value="ECO:0007669"/>
    <property type="project" value="InterPro"/>
</dbReference>
<dbReference type="InterPro" id="IPR045177">
    <property type="entry name" value="FDM1-5/IDN2"/>
</dbReference>
<dbReference type="Pfam" id="PF03469">
    <property type="entry name" value="XH"/>
    <property type="match status" value="1"/>
</dbReference>
<dbReference type="Proteomes" id="UP000823388">
    <property type="component" value="Chromosome 5K"/>
</dbReference>
<dbReference type="InterPro" id="IPR005379">
    <property type="entry name" value="FDM1-5/IDN2_XH"/>
</dbReference>
<feature type="coiled-coil region" evidence="1">
    <location>
        <begin position="73"/>
        <end position="100"/>
    </location>
</feature>
<gene>
    <name evidence="3" type="ORF">PVAP13_5KG449800</name>
</gene>
<dbReference type="PANTHER" id="PTHR21596:SF3">
    <property type="entry name" value="FACTOR OF DNA METHYLATION 1-RELATED"/>
    <property type="match status" value="1"/>
</dbReference>
<comment type="caution">
    <text evidence="3">The sequence shown here is derived from an EMBL/GenBank/DDBJ whole genome shotgun (WGS) entry which is preliminary data.</text>
</comment>
<proteinExistence type="predicted"/>
<accession>A0A8T0SIS1</accession>
<feature type="domain" description="Factor of DNA methylation 1-5/IDN2" evidence="2">
    <location>
        <begin position="139"/>
        <end position="195"/>
    </location>
</feature>
<sequence>MTSKHLKMAMLEQERAEENVLKRLEQQVQEKKDILNKIEKLKEQFYQKKTLEFQIQQTKGELSVMKHMPYGEGSELKNKIDELNKKLKEKEDELGKMQSHTNTLIVKDRESNAMLQEARDILEEGLKLSTSCRAHIGMKLVGQLDPKPFLNACLQRPSEGDAGLRAGELCSEWQAQIINSNWHPIKVVEVDGKEPVVSEVIIMCFLQGSIVIYPRYFGGQSLCPG</sequence>
<protein>
    <recommendedName>
        <fullName evidence="2">Factor of DNA methylation 1-5/IDN2 domain-containing protein</fullName>
    </recommendedName>
</protein>
<evidence type="ECO:0000313" key="4">
    <source>
        <dbReference type="Proteomes" id="UP000823388"/>
    </source>
</evidence>
<keyword evidence="4" id="KW-1185">Reference proteome</keyword>
<dbReference type="EMBL" id="CM029045">
    <property type="protein sequence ID" value="KAG2599352.1"/>
    <property type="molecule type" value="Genomic_DNA"/>
</dbReference>
<keyword evidence="1" id="KW-0175">Coiled coil</keyword>
<feature type="coiled-coil region" evidence="1">
    <location>
        <begin position="7"/>
        <end position="44"/>
    </location>
</feature>
<evidence type="ECO:0000256" key="1">
    <source>
        <dbReference type="SAM" id="Coils"/>
    </source>
</evidence>
<evidence type="ECO:0000259" key="2">
    <source>
        <dbReference type="Pfam" id="PF03469"/>
    </source>
</evidence>